<sequence length="84" mass="9281">MVKFNELLANCAIYSTALDITDVANGLAAEGYPVDSDDLATITPYIQHTVRRMGDLVLNLTIQEAPWNRVYCSPRGRGVMFCVT</sequence>
<evidence type="ECO:0000313" key="3">
    <source>
        <dbReference type="Proteomes" id="UP000295511"/>
    </source>
</evidence>
<gene>
    <name evidence="2" type="ORF">E1809_19770</name>
</gene>
<accession>A0A4R5K9R3</accession>
<dbReference type="EMBL" id="SMRU01000027">
    <property type="protein sequence ID" value="TDF91759.1"/>
    <property type="molecule type" value="Genomic_DNA"/>
</dbReference>
<dbReference type="Pfam" id="PF01526">
    <property type="entry name" value="DDE_Tnp_Tn3"/>
    <property type="match status" value="1"/>
</dbReference>
<keyword evidence="3" id="KW-1185">Reference proteome</keyword>
<dbReference type="GO" id="GO:0004803">
    <property type="term" value="F:transposase activity"/>
    <property type="evidence" value="ECO:0007669"/>
    <property type="project" value="InterPro"/>
</dbReference>
<dbReference type="InterPro" id="IPR002513">
    <property type="entry name" value="Tn3_Tnp_DDE_dom"/>
</dbReference>
<protein>
    <recommendedName>
        <fullName evidence="1">Tn3 transposase DDE domain-containing protein</fullName>
    </recommendedName>
</protein>
<dbReference type="AlphaFoldDB" id="A0A4R5K9R3"/>
<name>A0A4R5K9R3_9MICC</name>
<organism evidence="2 3">
    <name type="scientific">Arthrobacter terricola</name>
    <dbReference type="NCBI Taxonomy" id="2547396"/>
    <lineage>
        <taxon>Bacteria</taxon>
        <taxon>Bacillati</taxon>
        <taxon>Actinomycetota</taxon>
        <taxon>Actinomycetes</taxon>
        <taxon>Micrococcales</taxon>
        <taxon>Micrococcaceae</taxon>
        <taxon>Arthrobacter</taxon>
    </lineage>
</organism>
<comment type="caution">
    <text evidence="2">The sequence shown here is derived from an EMBL/GenBank/DDBJ whole genome shotgun (WGS) entry which is preliminary data.</text>
</comment>
<dbReference type="Proteomes" id="UP000295511">
    <property type="component" value="Unassembled WGS sequence"/>
</dbReference>
<feature type="domain" description="Tn3 transposase DDE" evidence="1">
    <location>
        <begin position="2"/>
        <end position="55"/>
    </location>
</feature>
<evidence type="ECO:0000259" key="1">
    <source>
        <dbReference type="Pfam" id="PF01526"/>
    </source>
</evidence>
<evidence type="ECO:0000313" key="2">
    <source>
        <dbReference type="EMBL" id="TDF91759.1"/>
    </source>
</evidence>
<reference evidence="2 3" key="1">
    <citation type="submission" date="2019-03" db="EMBL/GenBank/DDBJ databases">
        <title>Whole genome sequence of Arthrobacter sp JH1-1.</title>
        <authorList>
            <person name="Trinh H.N."/>
        </authorList>
    </citation>
    <scope>NUCLEOTIDE SEQUENCE [LARGE SCALE GENOMIC DNA]</scope>
    <source>
        <strain evidence="2 3">JH1-1</strain>
    </source>
</reference>
<dbReference type="OrthoDB" id="5292689at2"/>
<proteinExistence type="predicted"/>
<dbReference type="GO" id="GO:0006313">
    <property type="term" value="P:DNA transposition"/>
    <property type="evidence" value="ECO:0007669"/>
    <property type="project" value="InterPro"/>
</dbReference>